<dbReference type="OrthoDB" id="5444681at2"/>
<dbReference type="AlphaFoldDB" id="A0A077FCS9"/>
<dbReference type="InterPro" id="IPR010352">
    <property type="entry name" value="DUF945"/>
</dbReference>
<dbReference type="EMBL" id="CP009048">
    <property type="protein sequence ID" value="AIL63167.1"/>
    <property type="molecule type" value="Genomic_DNA"/>
</dbReference>
<evidence type="ECO:0000313" key="1">
    <source>
        <dbReference type="EMBL" id="AIL63167.1"/>
    </source>
</evidence>
<protein>
    <recommendedName>
        <fullName evidence="3">DUF945 domain-containing protein</fullName>
    </recommendedName>
</protein>
<name>A0A077FCS9_9PSED</name>
<dbReference type="HOGENOM" id="CLU_029683_2_1_6"/>
<evidence type="ECO:0008006" key="3">
    <source>
        <dbReference type="Google" id="ProtNLM"/>
    </source>
</evidence>
<dbReference type="KEGG" id="palk:PSAKL28_40200"/>
<gene>
    <name evidence="1" type="ORF">PSAKL28_40200</name>
</gene>
<dbReference type="RefSeq" id="WP_038613828.1">
    <property type="nucleotide sequence ID" value="NZ_CP009048.1"/>
</dbReference>
<sequence length="499" mass="53451">MKKTVGVLSGLVVAVAAVCTAGAWYTGKQLPEVLEQAMAQANVQLKQSSGLSGKVTLELASLESHLFSSTARYRVKVTELKGADGAESFELGFVDHIEHGPLPWSRVKAFKLMPVMAASNYALEKDAFTAEWFAASAEVPPVYGQNSLGYDGSTDGTLIMPPMQVTEVGGATTKFSGLAIQASGTRDGEQIKFSGAAPSFSLNHDDEQSGRLKLELKNLSLVGDLKKTPYGFYVGRTDMMLDQLSVSGGEEQKVLLLKQLEQNSESRADGDQFGGSIVYKVGDINFDGQPVGSSAMVWNLKNIDMPSMQTLIAWYQSRLPEFEAAAAQGQVLPTLPMTEAEKAEVSASVQQLLAAKPQIALEDFSFKTANGESHFKLSVDLGKPSSLELPSAELYKQMITQVQSTLQLSKPMIGDLAALQARLQGQSDAQVLAQQASQTGEMVGMMAVQSQMATVQGNDILANLHYADGMVDFNGQKMTVEQFASLIMANLGAMHPAEG</sequence>
<accession>A0A077FCS9</accession>
<dbReference type="Proteomes" id="UP000028931">
    <property type="component" value="Chromosome"/>
</dbReference>
<organism evidence="1 2">
    <name type="scientific">Pseudomonas alkylphenolica</name>
    <dbReference type="NCBI Taxonomy" id="237609"/>
    <lineage>
        <taxon>Bacteria</taxon>
        <taxon>Pseudomonadati</taxon>
        <taxon>Pseudomonadota</taxon>
        <taxon>Gammaproteobacteria</taxon>
        <taxon>Pseudomonadales</taxon>
        <taxon>Pseudomonadaceae</taxon>
        <taxon>Pseudomonas</taxon>
    </lineage>
</organism>
<dbReference type="eggNOG" id="COG5339">
    <property type="taxonomic scope" value="Bacteria"/>
</dbReference>
<proteinExistence type="predicted"/>
<dbReference type="Pfam" id="PF06097">
    <property type="entry name" value="DUF945"/>
    <property type="match status" value="1"/>
</dbReference>
<reference evidence="1 2" key="1">
    <citation type="submission" date="2014-07" db="EMBL/GenBank/DDBJ databases">
        <authorList>
            <person name="Lee K."/>
            <person name="Lim J.Y."/>
            <person name="Hwang I."/>
        </authorList>
    </citation>
    <scope>NUCLEOTIDE SEQUENCE [LARGE SCALE GENOMIC DNA]</scope>
    <source>
        <strain evidence="1 2">KL28</strain>
    </source>
</reference>
<evidence type="ECO:0000313" key="2">
    <source>
        <dbReference type="Proteomes" id="UP000028931"/>
    </source>
</evidence>